<accession>A0A832CRR7</accession>
<dbReference type="AlphaFoldDB" id="A0A832CRR7"/>
<dbReference type="Pfam" id="PF03657">
    <property type="entry name" value="UPF0113"/>
    <property type="match status" value="1"/>
</dbReference>
<comment type="caution">
    <text evidence="2">The sequence shown here is derived from an EMBL/GenBank/DDBJ whole genome shotgun (WGS) entry which is preliminary data.</text>
</comment>
<name>A0A832CRR7_9CREN</name>
<organism evidence="2">
    <name type="scientific">Ignisphaera aggregans</name>
    <dbReference type="NCBI Taxonomy" id="334771"/>
    <lineage>
        <taxon>Archaea</taxon>
        <taxon>Thermoproteota</taxon>
        <taxon>Thermoprotei</taxon>
        <taxon>Desulfurococcales</taxon>
        <taxon>Desulfurococcaceae</taxon>
        <taxon>Ignisphaera</taxon>
    </lineage>
</organism>
<sequence>MVRERVDAVVSYMDKCFCKEYKDYVFKEFEIRYIPKDDIISRVTLIPKDAAEHIADLSTRVNILFAGIVIGWMKKGKKFIPSTHLFNLAIHESFEFGCAVVAKEQGAKAFLYGKDLLIASVDRFLYPVERGLYVAVIDPEDMTAIGIGRLVINPGNFDRYVSEGRVLLPAVENVFDLGKLLRNESYV</sequence>
<feature type="domain" description="UPF0113" evidence="1">
    <location>
        <begin position="100"/>
        <end position="183"/>
    </location>
</feature>
<dbReference type="EMBL" id="DTCK01000010">
    <property type="protein sequence ID" value="HGQ35390.1"/>
    <property type="molecule type" value="Genomic_DNA"/>
</dbReference>
<protein>
    <recommendedName>
        <fullName evidence="1">UPF0113 domain-containing protein</fullName>
    </recommendedName>
</protein>
<dbReference type="InterPro" id="IPR005155">
    <property type="entry name" value="UPF0113_PUA"/>
</dbReference>
<reference evidence="2" key="1">
    <citation type="journal article" date="2020" name="mSystems">
        <title>Genome- and Community-Level Interaction Insights into Carbon Utilization and Element Cycling Functions of Hydrothermarchaeota in Hydrothermal Sediment.</title>
        <authorList>
            <person name="Zhou Z."/>
            <person name="Liu Y."/>
            <person name="Xu W."/>
            <person name="Pan J."/>
            <person name="Luo Z.H."/>
            <person name="Li M."/>
        </authorList>
    </citation>
    <scope>NUCLEOTIDE SEQUENCE</scope>
    <source>
        <strain evidence="2">SpSt-667</strain>
    </source>
</reference>
<proteinExistence type="predicted"/>
<dbReference type="GO" id="GO:0003723">
    <property type="term" value="F:RNA binding"/>
    <property type="evidence" value="ECO:0007669"/>
    <property type="project" value="InterPro"/>
</dbReference>
<dbReference type="InterPro" id="IPR036974">
    <property type="entry name" value="PUA_sf"/>
</dbReference>
<dbReference type="Gene3D" id="2.30.130.10">
    <property type="entry name" value="PUA domain"/>
    <property type="match status" value="1"/>
</dbReference>
<dbReference type="InterPro" id="IPR015947">
    <property type="entry name" value="PUA-like_sf"/>
</dbReference>
<evidence type="ECO:0000313" key="2">
    <source>
        <dbReference type="EMBL" id="HGQ35390.1"/>
    </source>
</evidence>
<evidence type="ECO:0000259" key="1">
    <source>
        <dbReference type="Pfam" id="PF03657"/>
    </source>
</evidence>
<gene>
    <name evidence="2" type="ORF">ENU41_01755</name>
</gene>
<dbReference type="SUPFAM" id="SSF88697">
    <property type="entry name" value="PUA domain-like"/>
    <property type="match status" value="1"/>
</dbReference>